<feature type="domain" description="TLDc" evidence="19">
    <location>
        <begin position="307"/>
        <end position="481"/>
    </location>
</feature>
<evidence type="ECO:0000256" key="10">
    <source>
        <dbReference type="ARBA" id="ARBA00022989"/>
    </source>
</evidence>
<gene>
    <name evidence="20" type="ORF">P5673_017475</name>
</gene>
<evidence type="ECO:0000259" key="18">
    <source>
        <dbReference type="PROSITE" id="PS50026"/>
    </source>
</evidence>
<feature type="chain" id="PRO_5042023391" evidence="16">
    <location>
        <begin position="21"/>
        <end position="484"/>
    </location>
</feature>
<evidence type="ECO:0000313" key="20">
    <source>
        <dbReference type="EMBL" id="KAK2559904.1"/>
    </source>
</evidence>
<comment type="caution">
    <text evidence="14">Lacks conserved residue(s) required for the propagation of feature annotation.</text>
</comment>
<name>A0AAD9QEM1_ACRCE</name>
<evidence type="ECO:0000256" key="8">
    <source>
        <dbReference type="ARBA" id="ARBA00022737"/>
    </source>
</evidence>
<feature type="domain" description="F5/8 type C" evidence="17">
    <location>
        <begin position="100"/>
        <end position="257"/>
    </location>
</feature>
<feature type="signal peptide" evidence="16">
    <location>
        <begin position="1"/>
        <end position="20"/>
    </location>
</feature>
<dbReference type="PROSITE" id="PS50026">
    <property type="entry name" value="EGF_3"/>
    <property type="match status" value="2"/>
</dbReference>
<feature type="disulfide bond" evidence="14">
    <location>
        <begin position="88"/>
        <end position="97"/>
    </location>
</feature>
<keyword evidence="8" id="KW-0677">Repeat</keyword>
<evidence type="ECO:0000259" key="17">
    <source>
        <dbReference type="PROSITE" id="PS50022"/>
    </source>
</evidence>
<dbReference type="Gene3D" id="2.10.25.10">
    <property type="entry name" value="Laminin"/>
    <property type="match status" value="2"/>
</dbReference>
<dbReference type="SUPFAM" id="SSF49785">
    <property type="entry name" value="Galactose-binding domain-like"/>
    <property type="match status" value="1"/>
</dbReference>
<keyword evidence="12 14" id="KW-1015">Disulfide bond</keyword>
<evidence type="ECO:0000256" key="1">
    <source>
        <dbReference type="ARBA" id="ARBA00004251"/>
    </source>
</evidence>
<evidence type="ECO:0000259" key="19">
    <source>
        <dbReference type="PROSITE" id="PS51886"/>
    </source>
</evidence>
<dbReference type="Pfam" id="PF00754">
    <property type="entry name" value="F5_F8_type_C"/>
    <property type="match status" value="1"/>
</dbReference>
<dbReference type="SMART" id="SM00584">
    <property type="entry name" value="TLDc"/>
    <property type="match status" value="1"/>
</dbReference>
<dbReference type="Pfam" id="PF07534">
    <property type="entry name" value="TLD"/>
    <property type="match status" value="1"/>
</dbReference>
<evidence type="ECO:0000256" key="14">
    <source>
        <dbReference type="PROSITE-ProRule" id="PRU00076"/>
    </source>
</evidence>
<dbReference type="SMART" id="SM00181">
    <property type="entry name" value="EGF"/>
    <property type="match status" value="2"/>
</dbReference>
<feature type="region of interest" description="Disordered" evidence="15">
    <location>
        <begin position="111"/>
        <end position="130"/>
    </location>
</feature>
<evidence type="ECO:0000256" key="16">
    <source>
        <dbReference type="SAM" id="SignalP"/>
    </source>
</evidence>
<dbReference type="PROSITE" id="PS50022">
    <property type="entry name" value="FA58C_3"/>
    <property type="match status" value="1"/>
</dbReference>
<feature type="domain" description="EGF-like" evidence="18">
    <location>
        <begin position="63"/>
        <end position="98"/>
    </location>
</feature>
<dbReference type="Gene3D" id="2.60.120.260">
    <property type="entry name" value="Galactose-binding domain-like"/>
    <property type="match status" value="1"/>
</dbReference>
<dbReference type="FunFam" id="2.10.25.10:FF:000122">
    <property type="entry name" value="Protein crumbs homolog 2"/>
    <property type="match status" value="1"/>
</dbReference>
<keyword evidence="21" id="KW-1185">Reference proteome</keyword>
<evidence type="ECO:0000256" key="6">
    <source>
        <dbReference type="ARBA" id="ARBA00022723"/>
    </source>
</evidence>
<dbReference type="PROSITE" id="PS00022">
    <property type="entry name" value="EGF_1"/>
    <property type="match status" value="2"/>
</dbReference>
<evidence type="ECO:0000256" key="13">
    <source>
        <dbReference type="ARBA" id="ARBA00023180"/>
    </source>
</evidence>
<proteinExistence type="predicted"/>
<dbReference type="InterPro" id="IPR006571">
    <property type="entry name" value="TLDc_dom"/>
</dbReference>
<dbReference type="FunFam" id="2.60.120.260:FF:000002">
    <property type="entry name" value="Coagulation factor VIII"/>
    <property type="match status" value="1"/>
</dbReference>
<dbReference type="InterPro" id="IPR001881">
    <property type="entry name" value="EGF-like_Ca-bd_dom"/>
</dbReference>
<keyword evidence="2" id="KW-0217">Developmental protein</keyword>
<accession>A0AAD9QEM1</accession>
<evidence type="ECO:0000256" key="9">
    <source>
        <dbReference type="ARBA" id="ARBA00022837"/>
    </source>
</evidence>
<dbReference type="InterPro" id="IPR000742">
    <property type="entry name" value="EGF"/>
</dbReference>
<dbReference type="CDD" id="cd00057">
    <property type="entry name" value="FA58C"/>
    <property type="match status" value="1"/>
</dbReference>
<dbReference type="SMART" id="SM00231">
    <property type="entry name" value="FA58C"/>
    <property type="match status" value="1"/>
</dbReference>
<dbReference type="Pfam" id="PF00008">
    <property type="entry name" value="EGF"/>
    <property type="match status" value="2"/>
</dbReference>
<keyword evidence="10" id="KW-1133">Transmembrane helix</keyword>
<evidence type="ECO:0000256" key="15">
    <source>
        <dbReference type="SAM" id="MobiDB-lite"/>
    </source>
</evidence>
<keyword evidence="13" id="KW-0325">Glycoprotein</keyword>
<dbReference type="CDD" id="cd00054">
    <property type="entry name" value="EGF_CA"/>
    <property type="match status" value="2"/>
</dbReference>
<evidence type="ECO:0000313" key="21">
    <source>
        <dbReference type="Proteomes" id="UP001249851"/>
    </source>
</evidence>
<dbReference type="PROSITE" id="PS51886">
    <property type="entry name" value="TLDC"/>
    <property type="match status" value="1"/>
</dbReference>
<reference evidence="20" key="2">
    <citation type="journal article" date="2023" name="Science">
        <title>Genomic signatures of disease resistance in endangered staghorn corals.</title>
        <authorList>
            <person name="Vollmer S.V."/>
            <person name="Selwyn J.D."/>
            <person name="Despard B.A."/>
            <person name="Roesel C.L."/>
        </authorList>
    </citation>
    <scope>NUCLEOTIDE SEQUENCE</scope>
    <source>
        <strain evidence="20">K2</strain>
    </source>
</reference>
<keyword evidence="9" id="KW-0106">Calcium</keyword>
<dbReference type="PANTHER" id="PTHR24543">
    <property type="entry name" value="MULTICOPPER OXIDASE-RELATED"/>
    <property type="match status" value="1"/>
</dbReference>
<dbReference type="GO" id="GO:0005886">
    <property type="term" value="C:plasma membrane"/>
    <property type="evidence" value="ECO:0007669"/>
    <property type="project" value="UniProtKB-SubCell"/>
</dbReference>
<dbReference type="PROSITE" id="PS01186">
    <property type="entry name" value="EGF_2"/>
    <property type="match status" value="1"/>
</dbReference>
<keyword evidence="4 14" id="KW-0245">EGF-like domain</keyword>
<evidence type="ECO:0000256" key="11">
    <source>
        <dbReference type="ARBA" id="ARBA00023136"/>
    </source>
</evidence>
<keyword evidence="3" id="KW-1003">Cell membrane</keyword>
<keyword evidence="6" id="KW-0479">Metal-binding</keyword>
<dbReference type="AlphaFoldDB" id="A0AAD9QEM1"/>
<dbReference type="InterPro" id="IPR008979">
    <property type="entry name" value="Galactose-bd-like_sf"/>
</dbReference>
<dbReference type="GO" id="GO:0005509">
    <property type="term" value="F:calcium ion binding"/>
    <property type="evidence" value="ECO:0007669"/>
    <property type="project" value="InterPro"/>
</dbReference>
<reference evidence="20" key="1">
    <citation type="journal article" date="2023" name="G3 (Bethesda)">
        <title>Whole genome assembly and annotation of the endangered Caribbean coral Acropora cervicornis.</title>
        <authorList>
            <person name="Selwyn J.D."/>
            <person name="Vollmer S.V."/>
        </authorList>
    </citation>
    <scope>NUCLEOTIDE SEQUENCE</scope>
    <source>
        <strain evidence="20">K2</strain>
    </source>
</reference>
<dbReference type="Proteomes" id="UP001249851">
    <property type="component" value="Unassembled WGS sequence"/>
</dbReference>
<evidence type="ECO:0000256" key="12">
    <source>
        <dbReference type="ARBA" id="ARBA00023157"/>
    </source>
</evidence>
<feature type="domain" description="EGF-like" evidence="18">
    <location>
        <begin position="259"/>
        <end position="296"/>
    </location>
</feature>
<keyword evidence="7 16" id="KW-0732">Signal</keyword>
<evidence type="ECO:0000256" key="4">
    <source>
        <dbReference type="ARBA" id="ARBA00022536"/>
    </source>
</evidence>
<sequence>MDVPKTIVFLLISLIPMSDSLESRVREAHKADVVKGPKEEMREKITLIKRILDEVSALAEICGACDSNPCLNGGTCIDEANGKYSCACAIGWKGDQCEKCHTALGMESGKIKDDQITSSSNEAEHQASRGRLNFEVSPGKPGSWCSRVKDDDQWLQVDLGNGNRNVSGIATQGGTNYREKARWVGKYRLAFSDDGVNFHYYKGGEATDKEFVGNKDRDTIVYNELSQPITSRYIRIRPIPKGKKNNLFAMRVELYGCQEIKPCDSSPCINGGNCTNEADGNFTCHCPSGWTGDTCEIKGVRGIEKSVIIGDNQEFLAKVGEWLKPMTHSDRYWKLCWRASKDGWAANTFHTLCDGKGATVTIVKANDNIFGGYSKKQWGGSGRYIDDPEDFLFSLANKVHVKPIKLTHLPSKPYGIYTANSYGPTFGGGHDLHISNNANSNSNSYTNLGHTYKAPSGQQANSFLAGAYNFIPKEIETFYLVTQK</sequence>
<keyword evidence="5" id="KW-0812">Transmembrane</keyword>
<dbReference type="SMART" id="SM00179">
    <property type="entry name" value="EGF_CA"/>
    <property type="match status" value="2"/>
</dbReference>
<protein>
    <submittedName>
        <fullName evidence="20">Discoidin</fullName>
    </submittedName>
</protein>
<comment type="caution">
    <text evidence="20">The sequence shown here is derived from an EMBL/GenBank/DDBJ whole genome shotgun (WGS) entry which is preliminary data.</text>
</comment>
<comment type="subcellular location">
    <subcellularLocation>
        <location evidence="1">Cell membrane</location>
        <topology evidence="1">Single-pass type I membrane protein</topology>
    </subcellularLocation>
</comment>
<keyword evidence="11" id="KW-0472">Membrane</keyword>
<dbReference type="EMBL" id="JARQWQ010000038">
    <property type="protein sequence ID" value="KAK2559904.1"/>
    <property type="molecule type" value="Genomic_DNA"/>
</dbReference>
<feature type="disulfide bond" evidence="14">
    <location>
        <begin position="286"/>
        <end position="295"/>
    </location>
</feature>
<evidence type="ECO:0000256" key="5">
    <source>
        <dbReference type="ARBA" id="ARBA00022692"/>
    </source>
</evidence>
<evidence type="ECO:0000256" key="3">
    <source>
        <dbReference type="ARBA" id="ARBA00022475"/>
    </source>
</evidence>
<organism evidence="20 21">
    <name type="scientific">Acropora cervicornis</name>
    <name type="common">Staghorn coral</name>
    <dbReference type="NCBI Taxonomy" id="6130"/>
    <lineage>
        <taxon>Eukaryota</taxon>
        <taxon>Metazoa</taxon>
        <taxon>Cnidaria</taxon>
        <taxon>Anthozoa</taxon>
        <taxon>Hexacorallia</taxon>
        <taxon>Scleractinia</taxon>
        <taxon>Astrocoeniina</taxon>
        <taxon>Acroporidae</taxon>
        <taxon>Acropora</taxon>
    </lineage>
</organism>
<evidence type="ECO:0000256" key="2">
    <source>
        <dbReference type="ARBA" id="ARBA00022473"/>
    </source>
</evidence>
<dbReference type="FunFam" id="2.10.25.10:FF:000659">
    <property type="entry name" value="Crumbs cell polarity complex component 2b"/>
    <property type="match status" value="1"/>
</dbReference>
<dbReference type="GO" id="GO:0007409">
    <property type="term" value="P:axonogenesis"/>
    <property type="evidence" value="ECO:0007669"/>
    <property type="project" value="UniProtKB-ARBA"/>
</dbReference>
<evidence type="ECO:0000256" key="7">
    <source>
        <dbReference type="ARBA" id="ARBA00022729"/>
    </source>
</evidence>
<dbReference type="PROSITE" id="PS01286">
    <property type="entry name" value="FA58C_2"/>
    <property type="match status" value="1"/>
</dbReference>
<dbReference type="InterPro" id="IPR000421">
    <property type="entry name" value="FA58C"/>
</dbReference>
<dbReference type="SUPFAM" id="SSF57196">
    <property type="entry name" value="EGF/Laminin"/>
    <property type="match status" value="2"/>
</dbReference>